<dbReference type="AlphaFoldDB" id="A0A1F7Y1C3"/>
<accession>A0A1F7Y1C3</accession>
<dbReference type="EMBL" id="MGGE01000027">
    <property type="protein sequence ID" value="OGM21091.1"/>
    <property type="molecule type" value="Genomic_DNA"/>
</dbReference>
<evidence type="ECO:0000313" key="1">
    <source>
        <dbReference type="EMBL" id="OGM21091.1"/>
    </source>
</evidence>
<evidence type="ECO:0000313" key="2">
    <source>
        <dbReference type="Proteomes" id="UP000178419"/>
    </source>
</evidence>
<organism evidence="1 2">
    <name type="scientific">Candidatus Woesebacteria bacterium RIFCSPHIGHO2_01_FULL_38_9</name>
    <dbReference type="NCBI Taxonomy" id="1802492"/>
    <lineage>
        <taxon>Bacteria</taxon>
        <taxon>Candidatus Woeseibacteriota</taxon>
    </lineage>
</organism>
<dbReference type="Proteomes" id="UP000178419">
    <property type="component" value="Unassembled WGS sequence"/>
</dbReference>
<sequence>MDDPEERAYTHAQRIIEDLHSESSETLQSRYRKYLMREANGDPLVNLGSVRLIYTGMRIILENRGVEIPTIEALNINHEREE</sequence>
<comment type="caution">
    <text evidence="1">The sequence shown here is derived from an EMBL/GenBank/DDBJ whole genome shotgun (WGS) entry which is preliminary data.</text>
</comment>
<name>A0A1F7Y1C3_9BACT</name>
<reference evidence="1 2" key="1">
    <citation type="journal article" date="2016" name="Nat. Commun.">
        <title>Thousands of microbial genomes shed light on interconnected biogeochemical processes in an aquifer system.</title>
        <authorList>
            <person name="Anantharaman K."/>
            <person name="Brown C.T."/>
            <person name="Hug L.A."/>
            <person name="Sharon I."/>
            <person name="Castelle C.J."/>
            <person name="Probst A.J."/>
            <person name="Thomas B.C."/>
            <person name="Singh A."/>
            <person name="Wilkins M.J."/>
            <person name="Karaoz U."/>
            <person name="Brodie E.L."/>
            <person name="Williams K.H."/>
            <person name="Hubbard S.S."/>
            <person name="Banfield J.F."/>
        </authorList>
    </citation>
    <scope>NUCLEOTIDE SEQUENCE [LARGE SCALE GENOMIC DNA]</scope>
</reference>
<gene>
    <name evidence="1" type="ORF">A2714_02055</name>
</gene>
<proteinExistence type="predicted"/>
<protein>
    <submittedName>
        <fullName evidence="1">Uncharacterized protein</fullName>
    </submittedName>
</protein>